<comment type="function">
    <text evidence="6">May nick specific sequences that contain T:G mispairs resulting from m5C-deamination.</text>
</comment>
<accession>A0A923SAC6</accession>
<dbReference type="Pfam" id="PF03852">
    <property type="entry name" value="Vsr"/>
    <property type="match status" value="1"/>
</dbReference>
<keyword evidence="5 6" id="KW-0234">DNA repair</keyword>
<keyword evidence="1 6" id="KW-0540">Nuclease</keyword>
<keyword evidence="2 6" id="KW-0255">Endonuclease</keyword>
<evidence type="ECO:0000256" key="6">
    <source>
        <dbReference type="PIRNR" id="PIRNR018267"/>
    </source>
</evidence>
<dbReference type="Proteomes" id="UP000608513">
    <property type="component" value="Unassembled WGS sequence"/>
</dbReference>
<dbReference type="GO" id="GO:0006298">
    <property type="term" value="P:mismatch repair"/>
    <property type="evidence" value="ECO:0007669"/>
    <property type="project" value="UniProtKB-UniRule"/>
</dbReference>
<proteinExistence type="inferred from homology"/>
<dbReference type="GO" id="GO:0016787">
    <property type="term" value="F:hydrolase activity"/>
    <property type="evidence" value="ECO:0007669"/>
    <property type="project" value="UniProtKB-KW"/>
</dbReference>
<evidence type="ECO:0000256" key="1">
    <source>
        <dbReference type="ARBA" id="ARBA00022722"/>
    </source>
</evidence>
<dbReference type="InterPro" id="IPR011335">
    <property type="entry name" value="Restrct_endonuc-II-like"/>
</dbReference>
<dbReference type="AlphaFoldDB" id="A0A923SAC6"/>
<name>A0A923SAC6_9BURK</name>
<dbReference type="CDD" id="cd00221">
    <property type="entry name" value="Vsr"/>
    <property type="match status" value="1"/>
</dbReference>
<keyword evidence="3 6" id="KW-0227">DNA damage</keyword>
<dbReference type="NCBIfam" id="TIGR00632">
    <property type="entry name" value="vsr"/>
    <property type="match status" value="1"/>
</dbReference>
<evidence type="ECO:0000256" key="3">
    <source>
        <dbReference type="ARBA" id="ARBA00022763"/>
    </source>
</evidence>
<dbReference type="InterPro" id="IPR004603">
    <property type="entry name" value="DNA_mismatch_endonuc_vsr"/>
</dbReference>
<evidence type="ECO:0000256" key="2">
    <source>
        <dbReference type="ARBA" id="ARBA00022759"/>
    </source>
</evidence>
<gene>
    <name evidence="7" type="primary">vsr</name>
    <name evidence="7" type="ORF">H8N03_06815</name>
</gene>
<dbReference type="Gene3D" id="3.40.960.10">
    <property type="entry name" value="VSR Endonuclease"/>
    <property type="match status" value="1"/>
</dbReference>
<evidence type="ECO:0000313" key="7">
    <source>
        <dbReference type="EMBL" id="MBC5782650.1"/>
    </source>
</evidence>
<reference evidence="7" key="1">
    <citation type="submission" date="2020-08" db="EMBL/GenBank/DDBJ databases">
        <title>Ramlibacter sp. USB13 16S ribosomal RNA gene genome sequencing and assembly.</title>
        <authorList>
            <person name="Kang M."/>
        </authorList>
    </citation>
    <scope>NUCLEOTIDE SEQUENCE</scope>
    <source>
        <strain evidence="7">USB13</strain>
    </source>
</reference>
<dbReference type="RefSeq" id="WP_187075758.1">
    <property type="nucleotide sequence ID" value="NZ_JACORT010000002.1"/>
</dbReference>
<dbReference type="EC" id="3.1.-.-" evidence="6"/>
<sequence length="139" mass="16447">MVDVVDSLTRSRMMSAIRGSNTKPELLVRRYLHAAGLRFRLHGTNLPGRPDIVLPRYDAAVFVHGCFWHRHQGCPFATTPQARYEFWQEKFRQNMSRDHRVAETLREMGWRVFTVWECEVENEEVLDRLYFSIVTCSEE</sequence>
<organism evidence="7 8">
    <name type="scientific">Ramlibacter cellulosilyticus</name>
    <dbReference type="NCBI Taxonomy" id="2764187"/>
    <lineage>
        <taxon>Bacteria</taxon>
        <taxon>Pseudomonadati</taxon>
        <taxon>Pseudomonadota</taxon>
        <taxon>Betaproteobacteria</taxon>
        <taxon>Burkholderiales</taxon>
        <taxon>Comamonadaceae</taxon>
        <taxon>Ramlibacter</taxon>
    </lineage>
</organism>
<dbReference type="GO" id="GO:0004519">
    <property type="term" value="F:endonuclease activity"/>
    <property type="evidence" value="ECO:0007669"/>
    <property type="project" value="UniProtKB-KW"/>
</dbReference>
<dbReference type="SUPFAM" id="SSF52980">
    <property type="entry name" value="Restriction endonuclease-like"/>
    <property type="match status" value="1"/>
</dbReference>
<dbReference type="EMBL" id="JACORT010000002">
    <property type="protein sequence ID" value="MBC5782650.1"/>
    <property type="molecule type" value="Genomic_DNA"/>
</dbReference>
<keyword evidence="8" id="KW-1185">Reference proteome</keyword>
<comment type="caution">
    <text evidence="7">The sequence shown here is derived from an EMBL/GenBank/DDBJ whole genome shotgun (WGS) entry which is preliminary data.</text>
</comment>
<dbReference type="PIRSF" id="PIRSF018267">
    <property type="entry name" value="VSR_endonuc"/>
    <property type="match status" value="1"/>
</dbReference>
<evidence type="ECO:0000256" key="4">
    <source>
        <dbReference type="ARBA" id="ARBA00022801"/>
    </source>
</evidence>
<protein>
    <recommendedName>
        <fullName evidence="6">Very short patch repair endonuclease</fullName>
        <ecNumber evidence="6">3.1.-.-</ecNumber>
    </recommendedName>
</protein>
<evidence type="ECO:0000256" key="5">
    <source>
        <dbReference type="ARBA" id="ARBA00023204"/>
    </source>
</evidence>
<evidence type="ECO:0000313" key="8">
    <source>
        <dbReference type="Proteomes" id="UP000608513"/>
    </source>
</evidence>
<comment type="similarity">
    <text evidence="6">Belongs to the vsr family.</text>
</comment>
<keyword evidence="4 6" id="KW-0378">Hydrolase</keyword>